<dbReference type="AlphaFoldDB" id="A0A4Q8KC13"/>
<proteinExistence type="predicted"/>
<protein>
    <submittedName>
        <fullName evidence="2">U34-Deinotoxin-Dsu1bi_1</fullName>
    </submittedName>
</protein>
<sequence length="129" mass="14539">MKLLLTILVICAVLVIANAELEEFSENAPAPYGPEAVEERACGNYKDKCGSYGNWRECCSKWKCSCYNTGVFQKTCDCGYKIKNLEPLMDDKDMEKDNFHKISSNQSLTSAIDSSFTIIMKVSIERNKD</sequence>
<feature type="chain" id="PRO_5021013295" evidence="1">
    <location>
        <begin position="20"/>
        <end position="129"/>
    </location>
</feature>
<dbReference type="EMBL" id="HAHH01000708">
    <property type="protein sequence ID" value="SNX37481.1"/>
    <property type="molecule type" value="Transcribed_RNA"/>
</dbReference>
<evidence type="ECO:0000256" key="1">
    <source>
        <dbReference type="SAM" id="SignalP"/>
    </source>
</evidence>
<reference evidence="2" key="2">
    <citation type="submission" date="2019-05" db="EMBL/GenBank/DDBJ databases">
        <title>Unravelling the molecular evolution of spider venoms.</title>
        <authorList>
            <person name="Pineda S."/>
        </authorList>
    </citation>
    <scope>NUCLEOTIDE SEQUENCE</scope>
</reference>
<organism evidence="2">
    <name type="scientific">Deinopis subrufa</name>
    <name type="common">Rufous net-casting spider</name>
    <dbReference type="NCBI Taxonomy" id="1905329"/>
    <lineage>
        <taxon>Eukaryota</taxon>
        <taxon>Metazoa</taxon>
        <taxon>Ecdysozoa</taxon>
        <taxon>Arthropoda</taxon>
        <taxon>Chelicerata</taxon>
        <taxon>Arachnida</taxon>
        <taxon>Araneae</taxon>
        <taxon>Araneomorphae</taxon>
        <taxon>Entelegynae</taxon>
        <taxon>Deinopoidea</taxon>
        <taxon>Deinopidae</taxon>
        <taxon>Deinopis</taxon>
    </lineage>
</organism>
<evidence type="ECO:0000313" key="2">
    <source>
        <dbReference type="EMBL" id="SNX37481.1"/>
    </source>
</evidence>
<feature type="signal peptide" evidence="1">
    <location>
        <begin position="1"/>
        <end position="19"/>
    </location>
</feature>
<accession>A0A4Q8KC13</accession>
<name>A0A4Q8KC13_DEISU</name>
<keyword evidence="1" id="KW-0732">Signal</keyword>
<reference evidence="2" key="1">
    <citation type="submission" date="2017-05" db="EMBL/GenBank/DDBJ databases">
        <authorList>
            <person name="QRISCLOUD D."/>
        </authorList>
    </citation>
    <scope>NUCLEOTIDE SEQUENCE</scope>
</reference>